<reference evidence="3" key="1">
    <citation type="submission" date="2023-07" db="EMBL/GenBank/DDBJ databases">
        <authorList>
            <person name="Kim M.K."/>
        </authorList>
    </citation>
    <scope>NUCLEOTIDE SEQUENCE</scope>
    <source>
        <strain evidence="3">M29</strain>
    </source>
</reference>
<sequence length="122" mass="12190">MLRSLLSALLALALVAEAAAQSAPATKTTTKAKTTKTSTRPAATRNTTMKPAAASAPNSGGRNDIGPGGNGAVGSTESADGKGQSIYAAPGMPVNVDNPKKVQGYNGPAPARTKSRTTLSPR</sequence>
<comment type="caution">
    <text evidence="3">The sequence shown here is derived from an EMBL/GenBank/DDBJ whole genome shotgun (WGS) entry which is preliminary data.</text>
</comment>
<proteinExistence type="predicted"/>
<evidence type="ECO:0000256" key="1">
    <source>
        <dbReference type="SAM" id="MobiDB-lite"/>
    </source>
</evidence>
<dbReference type="Proteomes" id="UP001167796">
    <property type="component" value="Unassembled WGS sequence"/>
</dbReference>
<feature type="region of interest" description="Disordered" evidence="1">
    <location>
        <begin position="19"/>
        <end position="122"/>
    </location>
</feature>
<evidence type="ECO:0000313" key="3">
    <source>
        <dbReference type="EMBL" id="MDO7845400.1"/>
    </source>
</evidence>
<dbReference type="RefSeq" id="WP_305010085.1">
    <property type="nucleotide sequence ID" value="NZ_JAUQSX010000001.1"/>
</dbReference>
<evidence type="ECO:0000313" key="4">
    <source>
        <dbReference type="Proteomes" id="UP001167796"/>
    </source>
</evidence>
<feature type="chain" id="PRO_5047257102" evidence="2">
    <location>
        <begin position="19"/>
        <end position="122"/>
    </location>
</feature>
<name>A0ABT9A6D6_9BACT</name>
<feature type="signal peptide" evidence="2">
    <location>
        <begin position="1"/>
        <end position="18"/>
    </location>
</feature>
<gene>
    <name evidence="3" type="ORF">Q5H92_03455</name>
</gene>
<organism evidence="3 4">
    <name type="scientific">Hymenobacter mellowenesis</name>
    <dbReference type="NCBI Taxonomy" id="3063995"/>
    <lineage>
        <taxon>Bacteria</taxon>
        <taxon>Pseudomonadati</taxon>
        <taxon>Bacteroidota</taxon>
        <taxon>Cytophagia</taxon>
        <taxon>Cytophagales</taxon>
        <taxon>Hymenobacteraceae</taxon>
        <taxon>Hymenobacter</taxon>
    </lineage>
</organism>
<dbReference type="EMBL" id="JAUQSX010000001">
    <property type="protein sequence ID" value="MDO7845400.1"/>
    <property type="molecule type" value="Genomic_DNA"/>
</dbReference>
<feature type="compositionally biased region" description="Low complexity" evidence="1">
    <location>
        <begin position="19"/>
        <end position="44"/>
    </location>
</feature>
<keyword evidence="4" id="KW-1185">Reference proteome</keyword>
<keyword evidence="2" id="KW-0732">Signal</keyword>
<evidence type="ECO:0000256" key="2">
    <source>
        <dbReference type="SAM" id="SignalP"/>
    </source>
</evidence>
<protein>
    <submittedName>
        <fullName evidence="3">Uncharacterized protein</fullName>
    </submittedName>
</protein>
<accession>A0ABT9A6D6</accession>